<dbReference type="InterPro" id="IPR003695">
    <property type="entry name" value="Ppx_GppA_N"/>
</dbReference>
<name>A0A9W6LKG8_9BACT</name>
<dbReference type="AlphaFoldDB" id="A0A9W6LKG8"/>
<dbReference type="SUPFAM" id="SSF53067">
    <property type="entry name" value="Actin-like ATPase domain"/>
    <property type="match status" value="2"/>
</dbReference>
<dbReference type="InterPro" id="IPR050273">
    <property type="entry name" value="GppA/Ppx_hydrolase"/>
</dbReference>
<dbReference type="Pfam" id="PF02541">
    <property type="entry name" value="Ppx-GppA"/>
    <property type="match status" value="1"/>
</dbReference>
<accession>A0A9W6LKG8</accession>
<comment type="caution">
    <text evidence="2">The sequence shown here is derived from an EMBL/GenBank/DDBJ whole genome shotgun (WGS) entry which is preliminary data.</text>
</comment>
<keyword evidence="3" id="KW-1185">Reference proteome</keyword>
<dbReference type="Proteomes" id="UP001144297">
    <property type="component" value="Unassembled WGS sequence"/>
</dbReference>
<reference evidence="2" key="1">
    <citation type="submission" date="2022-12" db="EMBL/GenBank/DDBJ databases">
        <title>Reference genome sequencing for broad-spectrum identification of bacterial and archaeal isolates by mass spectrometry.</title>
        <authorList>
            <person name="Sekiguchi Y."/>
            <person name="Tourlousse D.M."/>
        </authorList>
    </citation>
    <scope>NUCLEOTIDE SEQUENCE</scope>
    <source>
        <strain evidence="2">TSL-P1</strain>
    </source>
</reference>
<sequence>MKHIENIAVIDIGSNTLRLLIGNLKENKINKLYSDRVVTRLGKNIVKNGLLSAESSKKSINTLKKFKKISEKFNVSCIIAIGTSALREAKNSKDFCETIKKLMGINIHIISGKEEAYYTLCGVMDEKFNKEDSIFLLDIGGGSTEWVYCKKQSVNSGSLFLGALKIKEKFLNIEPYSHKSISKAEEFIKKEIEKFLPKIKSDKFIAIGGTASTLGMINMGLSNYCPEKTHMSEIDTDKIKEILKKLLSISLEERKKIKGIPSDRADIICSGLLILRQIIEYLNIDKVIISENGILEGIMKKYKNFCYNDLL</sequence>
<dbReference type="Gene3D" id="3.30.420.150">
    <property type="entry name" value="Exopolyphosphatase. Domain 2"/>
    <property type="match status" value="1"/>
</dbReference>
<feature type="domain" description="Ppx/GppA phosphatase N-terminal" evidence="1">
    <location>
        <begin position="25"/>
        <end position="299"/>
    </location>
</feature>
<evidence type="ECO:0000313" key="3">
    <source>
        <dbReference type="Proteomes" id="UP001144297"/>
    </source>
</evidence>
<dbReference type="InterPro" id="IPR043129">
    <property type="entry name" value="ATPase_NBD"/>
</dbReference>
<dbReference type="EMBL" id="BSDX01000001">
    <property type="protein sequence ID" value="GLI53599.1"/>
    <property type="molecule type" value="Genomic_DNA"/>
</dbReference>
<organism evidence="2 3">
    <name type="scientific">Thermodesulfovibrio yellowstonii</name>
    <dbReference type="NCBI Taxonomy" id="28262"/>
    <lineage>
        <taxon>Bacteria</taxon>
        <taxon>Pseudomonadati</taxon>
        <taxon>Nitrospirota</taxon>
        <taxon>Thermodesulfovibrionia</taxon>
        <taxon>Thermodesulfovibrionales</taxon>
        <taxon>Thermodesulfovibrionaceae</taxon>
        <taxon>Thermodesulfovibrio</taxon>
    </lineage>
</organism>
<dbReference type="GO" id="GO:0016462">
    <property type="term" value="F:pyrophosphatase activity"/>
    <property type="evidence" value="ECO:0007669"/>
    <property type="project" value="TreeGrafter"/>
</dbReference>
<evidence type="ECO:0000259" key="1">
    <source>
        <dbReference type="Pfam" id="PF02541"/>
    </source>
</evidence>
<protein>
    <submittedName>
        <fullName evidence="2">Bifunctional 3-dehydroquinate synthase/phosphatase</fullName>
    </submittedName>
</protein>
<dbReference type="PANTHER" id="PTHR30005:SF0">
    <property type="entry name" value="RETROGRADE REGULATION PROTEIN 2"/>
    <property type="match status" value="1"/>
</dbReference>
<dbReference type="CDD" id="cd24054">
    <property type="entry name" value="ASKHA_NBD_AaPPX-GppA_MtPPX2-like"/>
    <property type="match status" value="1"/>
</dbReference>
<gene>
    <name evidence="2" type="ORF">TISLANDTSLP1_12920</name>
</gene>
<evidence type="ECO:0000313" key="2">
    <source>
        <dbReference type="EMBL" id="GLI53599.1"/>
    </source>
</evidence>
<proteinExistence type="predicted"/>
<dbReference type="PANTHER" id="PTHR30005">
    <property type="entry name" value="EXOPOLYPHOSPHATASE"/>
    <property type="match status" value="1"/>
</dbReference>
<dbReference type="Gene3D" id="3.30.420.40">
    <property type="match status" value="1"/>
</dbReference>